<gene>
    <name evidence="2" type="ORF">MUB52_20985</name>
</gene>
<dbReference type="EMBL" id="JALIEB010000022">
    <property type="protein sequence ID" value="MCV3273917.1"/>
    <property type="molecule type" value="Genomic_DNA"/>
</dbReference>
<sequence>MPQYQYRVIPAPNRGVKAKGIKTPEDRFSHALEEVMNRMAADGWEYQRAEALPSIERSGLASTTTNWRNVLVFRKALEEEVQAPALVVTPAAAEPHSADEITTPRTPDEDAARSAGASRMLTDNGVEEPSDVAGMTDSLKKLAASRKSETS</sequence>
<proteinExistence type="predicted"/>
<comment type="caution">
    <text evidence="2">The sequence shown here is derived from an EMBL/GenBank/DDBJ whole genome shotgun (WGS) entry which is preliminary data.</text>
</comment>
<dbReference type="Proteomes" id="UP001208690">
    <property type="component" value="Unassembled WGS sequence"/>
</dbReference>
<dbReference type="RefSeq" id="WP_263846120.1">
    <property type="nucleotide sequence ID" value="NZ_JALIEB010000022.1"/>
</dbReference>
<organism evidence="2 3">
    <name type="scientific">Roseobacter sinensis</name>
    <dbReference type="NCBI Taxonomy" id="2931391"/>
    <lineage>
        <taxon>Bacteria</taxon>
        <taxon>Pseudomonadati</taxon>
        <taxon>Pseudomonadota</taxon>
        <taxon>Alphaproteobacteria</taxon>
        <taxon>Rhodobacterales</taxon>
        <taxon>Roseobacteraceae</taxon>
        <taxon>Roseobacter</taxon>
    </lineage>
</organism>
<evidence type="ECO:0000313" key="3">
    <source>
        <dbReference type="Proteomes" id="UP001208690"/>
    </source>
</evidence>
<protein>
    <submittedName>
        <fullName evidence="2">DUF4177 domain-containing protein</fullName>
    </submittedName>
</protein>
<reference evidence="2 3" key="1">
    <citation type="submission" date="2022-04" db="EMBL/GenBank/DDBJ databases">
        <title>Roseobacter sp. WL0113 is a bacterium isolated from neritic sediment.</title>
        <authorList>
            <person name="Wang L."/>
            <person name="He W."/>
            <person name="Zhang D.-F."/>
        </authorList>
    </citation>
    <scope>NUCLEOTIDE SEQUENCE [LARGE SCALE GENOMIC DNA]</scope>
    <source>
        <strain evidence="2 3">WL0113</strain>
    </source>
</reference>
<evidence type="ECO:0000313" key="2">
    <source>
        <dbReference type="EMBL" id="MCV3273917.1"/>
    </source>
</evidence>
<evidence type="ECO:0000256" key="1">
    <source>
        <dbReference type="SAM" id="MobiDB-lite"/>
    </source>
</evidence>
<keyword evidence="3" id="KW-1185">Reference proteome</keyword>
<accession>A0ABT3BK04</accession>
<name>A0ABT3BK04_9RHOB</name>
<feature type="region of interest" description="Disordered" evidence="1">
    <location>
        <begin position="89"/>
        <end position="151"/>
    </location>
</feature>